<evidence type="ECO:0000313" key="3">
    <source>
        <dbReference type="Proteomes" id="UP001152622"/>
    </source>
</evidence>
<feature type="region of interest" description="Disordered" evidence="1">
    <location>
        <begin position="36"/>
        <end position="63"/>
    </location>
</feature>
<protein>
    <submittedName>
        <fullName evidence="2">Uncharacterized protein</fullName>
    </submittedName>
</protein>
<dbReference type="Proteomes" id="UP001152622">
    <property type="component" value="Chromosome 5"/>
</dbReference>
<accession>A0A9Q1IYP4</accession>
<name>A0A9Q1IYP4_SYNKA</name>
<keyword evidence="3" id="KW-1185">Reference proteome</keyword>
<dbReference type="EMBL" id="JAINUF010000005">
    <property type="protein sequence ID" value="KAJ8358848.1"/>
    <property type="molecule type" value="Genomic_DNA"/>
</dbReference>
<sequence>MSTLWLDRCSSFSPTLWHLDLSLRDRRHDACVFRPLQRRNKPPTGNRRATLPNTKEGRKTDGLRRPVAQLQAIEELEEVAYGRQACTLFQWRHRHPPNVRRNVAATGRKSRDSSIPYQRSATIIHVTTNDQTTGRAGVKLAPCEWGSSHSG</sequence>
<evidence type="ECO:0000256" key="1">
    <source>
        <dbReference type="SAM" id="MobiDB-lite"/>
    </source>
</evidence>
<dbReference type="AlphaFoldDB" id="A0A9Q1IYP4"/>
<gene>
    <name evidence="2" type="ORF">SKAU_G00153730</name>
</gene>
<evidence type="ECO:0000313" key="2">
    <source>
        <dbReference type="EMBL" id="KAJ8358848.1"/>
    </source>
</evidence>
<organism evidence="2 3">
    <name type="scientific">Synaphobranchus kaupii</name>
    <name type="common">Kaup's arrowtooth eel</name>
    <dbReference type="NCBI Taxonomy" id="118154"/>
    <lineage>
        <taxon>Eukaryota</taxon>
        <taxon>Metazoa</taxon>
        <taxon>Chordata</taxon>
        <taxon>Craniata</taxon>
        <taxon>Vertebrata</taxon>
        <taxon>Euteleostomi</taxon>
        <taxon>Actinopterygii</taxon>
        <taxon>Neopterygii</taxon>
        <taxon>Teleostei</taxon>
        <taxon>Anguilliformes</taxon>
        <taxon>Synaphobranchidae</taxon>
        <taxon>Synaphobranchus</taxon>
    </lineage>
</organism>
<comment type="caution">
    <text evidence="2">The sequence shown here is derived from an EMBL/GenBank/DDBJ whole genome shotgun (WGS) entry which is preliminary data.</text>
</comment>
<proteinExistence type="predicted"/>
<reference evidence="2" key="1">
    <citation type="journal article" date="2023" name="Science">
        <title>Genome structures resolve the early diversification of teleost fishes.</title>
        <authorList>
            <person name="Parey E."/>
            <person name="Louis A."/>
            <person name="Montfort J."/>
            <person name="Bouchez O."/>
            <person name="Roques C."/>
            <person name="Iampietro C."/>
            <person name="Lluch J."/>
            <person name="Castinel A."/>
            <person name="Donnadieu C."/>
            <person name="Desvignes T."/>
            <person name="Floi Bucao C."/>
            <person name="Jouanno E."/>
            <person name="Wen M."/>
            <person name="Mejri S."/>
            <person name="Dirks R."/>
            <person name="Jansen H."/>
            <person name="Henkel C."/>
            <person name="Chen W.J."/>
            <person name="Zahm M."/>
            <person name="Cabau C."/>
            <person name="Klopp C."/>
            <person name="Thompson A.W."/>
            <person name="Robinson-Rechavi M."/>
            <person name="Braasch I."/>
            <person name="Lecointre G."/>
            <person name="Bobe J."/>
            <person name="Postlethwait J.H."/>
            <person name="Berthelot C."/>
            <person name="Roest Crollius H."/>
            <person name="Guiguen Y."/>
        </authorList>
    </citation>
    <scope>NUCLEOTIDE SEQUENCE</scope>
    <source>
        <strain evidence="2">WJC10195</strain>
    </source>
</reference>